<feature type="transmembrane region" description="Helical" evidence="4">
    <location>
        <begin position="149"/>
        <end position="169"/>
    </location>
</feature>
<dbReference type="Gene3D" id="1.20.1250.20">
    <property type="entry name" value="MFS general substrate transporter like domains"/>
    <property type="match status" value="1"/>
</dbReference>
<evidence type="ECO:0000259" key="5">
    <source>
        <dbReference type="PROSITE" id="PS50850"/>
    </source>
</evidence>
<dbReference type="SUPFAM" id="SSF103473">
    <property type="entry name" value="MFS general substrate transporter"/>
    <property type="match status" value="1"/>
</dbReference>
<organism evidence="6 7">
    <name type="scientific">Hoeflea poritis</name>
    <dbReference type="NCBI Taxonomy" id="2993659"/>
    <lineage>
        <taxon>Bacteria</taxon>
        <taxon>Pseudomonadati</taxon>
        <taxon>Pseudomonadota</taxon>
        <taxon>Alphaproteobacteria</taxon>
        <taxon>Hyphomicrobiales</taxon>
        <taxon>Rhizobiaceae</taxon>
        <taxon>Hoeflea</taxon>
    </lineage>
</organism>
<keyword evidence="7" id="KW-1185">Reference proteome</keyword>
<feature type="transmembrane region" description="Helical" evidence="4">
    <location>
        <begin position="114"/>
        <end position="137"/>
    </location>
</feature>
<dbReference type="RefSeq" id="WP_271090861.1">
    <property type="nucleotide sequence ID" value="NZ_JAPJZH010000010.1"/>
</dbReference>
<reference evidence="6" key="1">
    <citation type="submission" date="2022-11" db="EMBL/GenBank/DDBJ databases">
        <title>Hoeflea poritis sp. nov., isolated from scleractinian coral Porites lutea.</title>
        <authorList>
            <person name="Zhang G."/>
            <person name="Wei Q."/>
            <person name="Cai L."/>
        </authorList>
    </citation>
    <scope>NUCLEOTIDE SEQUENCE</scope>
    <source>
        <strain evidence="6">E7-10</strain>
    </source>
</reference>
<dbReference type="Pfam" id="PF07690">
    <property type="entry name" value="MFS_1"/>
    <property type="match status" value="1"/>
</dbReference>
<dbReference type="InterPro" id="IPR011701">
    <property type="entry name" value="MFS"/>
</dbReference>
<gene>
    <name evidence="6" type="ORF">OOZ53_17025</name>
</gene>
<evidence type="ECO:0000256" key="3">
    <source>
        <dbReference type="ARBA" id="ARBA00023136"/>
    </source>
</evidence>
<protein>
    <submittedName>
        <fullName evidence="6">MFS transporter</fullName>
    </submittedName>
</protein>
<feature type="domain" description="Major facilitator superfamily (MFS) profile" evidence="5">
    <location>
        <begin position="221"/>
        <end position="414"/>
    </location>
</feature>
<sequence length="414" mass="43564">MSVSQATGTTGSDDALVLARRNAFILAAASAFLSACAPIAISLGGIVGDYLLDEDKSLATAPVTGFNIGVAVGALPAAWLMRLVGRRYGFMGGAVISGIGGLVAAAALFQSHFWLFAVGLAIIGVGGAFVQQFRFAATDNAPESFKAQAISWVLVGGIFAAIIGPQTVIFARDLFAPVQFAGAYAAVIGLALIGLVILSFLRIHENTILLEHESEAPARPLLEIISQPRFLTALACGVVSFALMSFMMTGAPLAMIGCGFSTDTATLGIQWHVLAMFGPSFFTGKLIARFGRETIVATGLVILIGCAIIASMGIELWNFWLALILLGVGWNFGFIGATAMVTTTYRPSEKNKVQGVHDVILFSTVAFSSLMAGQVLNTFGWDGINMIMWPIALACLLLLGLQVRADRKNRAAVH</sequence>
<feature type="transmembrane region" description="Helical" evidence="4">
    <location>
        <begin position="320"/>
        <end position="343"/>
    </location>
</feature>
<feature type="transmembrane region" description="Helical" evidence="4">
    <location>
        <begin position="181"/>
        <end position="201"/>
    </location>
</feature>
<feature type="transmembrane region" description="Helical" evidence="4">
    <location>
        <begin position="383"/>
        <end position="401"/>
    </location>
</feature>
<feature type="transmembrane region" description="Helical" evidence="4">
    <location>
        <begin position="88"/>
        <end position="108"/>
    </location>
</feature>
<dbReference type="PANTHER" id="PTHR23534:SF1">
    <property type="entry name" value="MAJOR FACILITATOR SUPERFAMILY PROTEIN"/>
    <property type="match status" value="1"/>
</dbReference>
<evidence type="ECO:0000313" key="7">
    <source>
        <dbReference type="Proteomes" id="UP001148313"/>
    </source>
</evidence>
<dbReference type="EMBL" id="JAPJZH010000010">
    <property type="protein sequence ID" value="MDA4847066.1"/>
    <property type="molecule type" value="Genomic_DNA"/>
</dbReference>
<accession>A0ABT4VQU6</accession>
<dbReference type="InterPro" id="IPR020846">
    <property type="entry name" value="MFS_dom"/>
</dbReference>
<evidence type="ECO:0000256" key="1">
    <source>
        <dbReference type="ARBA" id="ARBA00022692"/>
    </source>
</evidence>
<proteinExistence type="predicted"/>
<evidence type="ECO:0000256" key="2">
    <source>
        <dbReference type="ARBA" id="ARBA00022989"/>
    </source>
</evidence>
<feature type="transmembrane region" description="Helical" evidence="4">
    <location>
        <begin position="230"/>
        <end position="249"/>
    </location>
</feature>
<keyword evidence="1 4" id="KW-0812">Transmembrane</keyword>
<feature type="transmembrane region" description="Helical" evidence="4">
    <location>
        <begin position="295"/>
        <end position="314"/>
    </location>
</feature>
<feature type="transmembrane region" description="Helical" evidence="4">
    <location>
        <begin position="355"/>
        <end position="377"/>
    </location>
</feature>
<keyword evidence="3 4" id="KW-0472">Membrane</keyword>
<feature type="transmembrane region" description="Helical" evidence="4">
    <location>
        <begin position="269"/>
        <end position="288"/>
    </location>
</feature>
<dbReference type="Proteomes" id="UP001148313">
    <property type="component" value="Unassembled WGS sequence"/>
</dbReference>
<dbReference type="PANTHER" id="PTHR23534">
    <property type="entry name" value="MFS PERMEASE"/>
    <property type="match status" value="1"/>
</dbReference>
<keyword evidence="2 4" id="KW-1133">Transmembrane helix</keyword>
<dbReference type="InterPro" id="IPR036259">
    <property type="entry name" value="MFS_trans_sf"/>
</dbReference>
<name>A0ABT4VQU6_9HYPH</name>
<feature type="transmembrane region" description="Helical" evidence="4">
    <location>
        <begin position="59"/>
        <end position="81"/>
    </location>
</feature>
<comment type="caution">
    <text evidence="6">The sequence shown here is derived from an EMBL/GenBank/DDBJ whole genome shotgun (WGS) entry which is preliminary data.</text>
</comment>
<dbReference type="PROSITE" id="PS50850">
    <property type="entry name" value="MFS"/>
    <property type="match status" value="1"/>
</dbReference>
<evidence type="ECO:0000256" key="4">
    <source>
        <dbReference type="SAM" id="Phobius"/>
    </source>
</evidence>
<evidence type="ECO:0000313" key="6">
    <source>
        <dbReference type="EMBL" id="MDA4847066.1"/>
    </source>
</evidence>
<feature type="transmembrane region" description="Helical" evidence="4">
    <location>
        <begin position="23"/>
        <end position="47"/>
    </location>
</feature>